<protein>
    <submittedName>
        <fullName evidence="2">Uncharacterized protein</fullName>
    </submittedName>
</protein>
<keyword evidence="3" id="KW-1185">Reference proteome</keyword>
<organism evidence="2 3">
    <name type="scientific">Dactylosporangium siamense</name>
    <dbReference type="NCBI Taxonomy" id="685454"/>
    <lineage>
        <taxon>Bacteria</taxon>
        <taxon>Bacillati</taxon>
        <taxon>Actinomycetota</taxon>
        <taxon>Actinomycetes</taxon>
        <taxon>Micromonosporales</taxon>
        <taxon>Micromonosporaceae</taxon>
        <taxon>Dactylosporangium</taxon>
    </lineage>
</organism>
<evidence type="ECO:0000313" key="2">
    <source>
        <dbReference type="EMBL" id="GIG45229.1"/>
    </source>
</evidence>
<feature type="compositionally biased region" description="Polar residues" evidence="1">
    <location>
        <begin position="1"/>
        <end position="17"/>
    </location>
</feature>
<accession>A0A919PK54</accession>
<dbReference type="Proteomes" id="UP000660611">
    <property type="component" value="Unassembled WGS sequence"/>
</dbReference>
<feature type="region of interest" description="Disordered" evidence="1">
    <location>
        <begin position="1"/>
        <end position="65"/>
    </location>
</feature>
<evidence type="ECO:0000256" key="1">
    <source>
        <dbReference type="SAM" id="MobiDB-lite"/>
    </source>
</evidence>
<evidence type="ECO:0000313" key="3">
    <source>
        <dbReference type="Proteomes" id="UP000660611"/>
    </source>
</evidence>
<dbReference type="AlphaFoldDB" id="A0A919PK54"/>
<name>A0A919PK54_9ACTN</name>
<feature type="compositionally biased region" description="Polar residues" evidence="1">
    <location>
        <begin position="54"/>
        <end position="65"/>
    </location>
</feature>
<feature type="compositionally biased region" description="Basic and acidic residues" evidence="1">
    <location>
        <begin position="40"/>
        <end position="49"/>
    </location>
</feature>
<sequence length="82" mass="8455">MHRVVLTTSTELHQTSAAGGPDSAAHGMGELVPAGITAGRPDDAGRLRDPAGQPRSTCSPASNAARFRTTTRFAIKAPTDTI</sequence>
<gene>
    <name evidence="2" type="ORF">Dsi01nite_032700</name>
</gene>
<dbReference type="EMBL" id="BONQ01000050">
    <property type="protein sequence ID" value="GIG45229.1"/>
    <property type="molecule type" value="Genomic_DNA"/>
</dbReference>
<proteinExistence type="predicted"/>
<reference evidence="2" key="1">
    <citation type="submission" date="2021-01" db="EMBL/GenBank/DDBJ databases">
        <title>Whole genome shotgun sequence of Dactylosporangium siamense NBRC 106093.</title>
        <authorList>
            <person name="Komaki H."/>
            <person name="Tamura T."/>
        </authorList>
    </citation>
    <scope>NUCLEOTIDE SEQUENCE</scope>
    <source>
        <strain evidence="2">NBRC 106093</strain>
    </source>
</reference>
<comment type="caution">
    <text evidence="2">The sequence shown here is derived from an EMBL/GenBank/DDBJ whole genome shotgun (WGS) entry which is preliminary data.</text>
</comment>